<dbReference type="AlphaFoldDB" id="A0A7R9NWA6"/>
<evidence type="ECO:0000313" key="1">
    <source>
        <dbReference type="EMBL" id="CAD7458353.1"/>
    </source>
</evidence>
<protein>
    <submittedName>
        <fullName evidence="1">Uncharacterized protein</fullName>
    </submittedName>
</protein>
<reference evidence="1" key="1">
    <citation type="submission" date="2020-11" db="EMBL/GenBank/DDBJ databases">
        <authorList>
            <person name="Tran Van P."/>
        </authorList>
    </citation>
    <scope>NUCLEOTIDE SEQUENCE</scope>
</reference>
<dbReference type="EMBL" id="OE002225">
    <property type="protein sequence ID" value="CAD7458353.1"/>
    <property type="molecule type" value="Genomic_DNA"/>
</dbReference>
<sequence length="83" mass="8998">MAHLASLGVNVAMAASVPTANVPQEPRLELEPRTSLNSSSDNLFYKFLFEVSCGGNTDYLDYPGLDNDPVLVTTFLTFQSTTP</sequence>
<accession>A0A7R9NWA6</accession>
<name>A0A7R9NWA6_9NEOP</name>
<organism evidence="1">
    <name type="scientific">Timema tahoe</name>
    <dbReference type="NCBI Taxonomy" id="61484"/>
    <lineage>
        <taxon>Eukaryota</taxon>
        <taxon>Metazoa</taxon>
        <taxon>Ecdysozoa</taxon>
        <taxon>Arthropoda</taxon>
        <taxon>Hexapoda</taxon>
        <taxon>Insecta</taxon>
        <taxon>Pterygota</taxon>
        <taxon>Neoptera</taxon>
        <taxon>Polyneoptera</taxon>
        <taxon>Phasmatodea</taxon>
        <taxon>Timematodea</taxon>
        <taxon>Timematoidea</taxon>
        <taxon>Timematidae</taxon>
        <taxon>Timema</taxon>
    </lineage>
</organism>
<gene>
    <name evidence="1" type="ORF">TTEB3V08_LOCUS6336</name>
</gene>
<proteinExistence type="predicted"/>